<dbReference type="SUPFAM" id="SSF53335">
    <property type="entry name" value="S-adenosyl-L-methionine-dependent methyltransferases"/>
    <property type="match status" value="1"/>
</dbReference>
<sequence length="197" mass="21676">MPTWKEVTTANPDHSENYARRWQNMINAGDDIHGEARLVDALAPQRGSRILDAGCGQGRLGGRLAELGHDVVGTDLDEILIDHAKRQFPHARWYVGDLGVDPIAEDDFDVAVSAGNVMGFLAPEGREPALQHIFDSLVAGGRFVVGYGAGRGWGFPDFLENAKGVGFTLDYVFESWDLKPFTQDSRFMVALFTRPTD</sequence>
<dbReference type="PANTHER" id="PTHR43464:SF19">
    <property type="entry name" value="UBIQUINONE BIOSYNTHESIS O-METHYLTRANSFERASE, MITOCHONDRIAL"/>
    <property type="match status" value="1"/>
</dbReference>
<dbReference type="EMBL" id="FOGQ01000001">
    <property type="protein sequence ID" value="SER51041.1"/>
    <property type="molecule type" value="Genomic_DNA"/>
</dbReference>
<dbReference type="InterPro" id="IPR041698">
    <property type="entry name" value="Methyltransf_25"/>
</dbReference>
<evidence type="ECO:0000259" key="4">
    <source>
        <dbReference type="Pfam" id="PF13649"/>
    </source>
</evidence>
<dbReference type="PANTHER" id="PTHR43464">
    <property type="entry name" value="METHYLTRANSFERASE"/>
    <property type="match status" value="1"/>
</dbReference>
<evidence type="ECO:0000313" key="5">
    <source>
        <dbReference type="EMBL" id="SER51041.1"/>
    </source>
</evidence>
<dbReference type="CDD" id="cd02440">
    <property type="entry name" value="AdoMet_MTases"/>
    <property type="match status" value="1"/>
</dbReference>
<keyword evidence="6" id="KW-1185">Reference proteome</keyword>
<protein>
    <submittedName>
        <fullName evidence="5">Methyltransferase domain-containing protein</fullName>
    </submittedName>
</protein>
<keyword evidence="2 5" id="KW-0808">Transferase</keyword>
<evidence type="ECO:0000256" key="2">
    <source>
        <dbReference type="ARBA" id="ARBA00022679"/>
    </source>
</evidence>
<keyword evidence="3" id="KW-0949">S-adenosyl-L-methionine</keyword>
<dbReference type="InterPro" id="IPR029063">
    <property type="entry name" value="SAM-dependent_MTases_sf"/>
</dbReference>
<accession>A0A1H9PS40</accession>
<dbReference type="AlphaFoldDB" id="A0A1H9PS40"/>
<gene>
    <name evidence="5" type="ORF">SAMN05661109_00442</name>
</gene>
<organism evidence="5 6">
    <name type="scientific">Corynebacterium cystitidis DSM 20524</name>
    <dbReference type="NCBI Taxonomy" id="1121357"/>
    <lineage>
        <taxon>Bacteria</taxon>
        <taxon>Bacillati</taxon>
        <taxon>Actinomycetota</taxon>
        <taxon>Actinomycetes</taxon>
        <taxon>Mycobacteriales</taxon>
        <taxon>Corynebacteriaceae</taxon>
        <taxon>Corynebacterium</taxon>
    </lineage>
</organism>
<proteinExistence type="predicted"/>
<evidence type="ECO:0000256" key="3">
    <source>
        <dbReference type="ARBA" id="ARBA00022691"/>
    </source>
</evidence>
<evidence type="ECO:0000313" key="6">
    <source>
        <dbReference type="Proteomes" id="UP000198929"/>
    </source>
</evidence>
<dbReference type="GO" id="GO:0008168">
    <property type="term" value="F:methyltransferase activity"/>
    <property type="evidence" value="ECO:0007669"/>
    <property type="project" value="UniProtKB-KW"/>
</dbReference>
<keyword evidence="1 5" id="KW-0489">Methyltransferase</keyword>
<evidence type="ECO:0000256" key="1">
    <source>
        <dbReference type="ARBA" id="ARBA00022603"/>
    </source>
</evidence>
<name>A0A1H9PS40_9CORY</name>
<dbReference type="GO" id="GO:0032259">
    <property type="term" value="P:methylation"/>
    <property type="evidence" value="ECO:0007669"/>
    <property type="project" value="UniProtKB-KW"/>
</dbReference>
<dbReference type="Gene3D" id="3.40.50.150">
    <property type="entry name" value="Vaccinia Virus protein VP39"/>
    <property type="match status" value="1"/>
</dbReference>
<dbReference type="RefSeq" id="WP_092255466.1">
    <property type="nucleotide sequence ID" value="NZ_CP047199.1"/>
</dbReference>
<reference evidence="6" key="1">
    <citation type="submission" date="2016-10" db="EMBL/GenBank/DDBJ databases">
        <authorList>
            <person name="Varghese N."/>
            <person name="Submissions S."/>
        </authorList>
    </citation>
    <scope>NUCLEOTIDE SEQUENCE [LARGE SCALE GENOMIC DNA]</scope>
    <source>
        <strain evidence="6">DSM 20524</strain>
    </source>
</reference>
<dbReference type="Pfam" id="PF13649">
    <property type="entry name" value="Methyltransf_25"/>
    <property type="match status" value="1"/>
</dbReference>
<dbReference type="Proteomes" id="UP000198929">
    <property type="component" value="Unassembled WGS sequence"/>
</dbReference>
<dbReference type="STRING" id="1121357.SAMN05661109_00442"/>
<feature type="domain" description="Methyltransferase" evidence="4">
    <location>
        <begin position="50"/>
        <end position="141"/>
    </location>
</feature>